<proteinExistence type="predicted"/>
<protein>
    <submittedName>
        <fullName evidence="1">Uncharacterized protein</fullName>
    </submittedName>
</protein>
<accession>A0ABV5HCU1</accession>
<sequence length="540" mass="62487">MANVEFGKPRFQPPVMNDENMSEVTAVYFAKRILTPVYENTEEVITAKKGENKKKIKARFVTEQKIKKEDLVNYEAETNFEKAKGGEKVTITYKKKVRDSISFKKITKAKIKEKVWVVATCNGTTGKLSVEINENKLTNTEAVYDNPVKFLVEEEEKTKIEFEIYKDIIVTPNTYAKEITLQPKSKEDVKTLIDKFNKRTDKNAFLYFKAENADATYQLKIFEENKEFINKDGERLEVKYCNCGEKYRETVECTRYGSIYGPAYWGELPLKDFPKWDDLIKNSIITIDEKSILIAMSENEGKLDSIQSYDSEILTAGAMQKTINPEGYGELPIQFWEFKKSYPEKYILYLENCNWKVEEEKKEKKDKKGIVISTNYKYKAKYKDLSGKELKDKIREGFEKNKFKTKVNCEPIEPIIRLMKDSDYQIIQIKDFIKRLNSSLDKKPAGYSLKISAFISSNLGKALVLDNDVNRPGQVDDCFGEALDSFFKKNPKVSKIPSEWGTNFSTYEDEILEIYGPLRGEGSYTMTSATKRYNDLKSKL</sequence>
<evidence type="ECO:0000313" key="1">
    <source>
        <dbReference type="EMBL" id="MFB9109712.1"/>
    </source>
</evidence>
<gene>
    <name evidence="1" type="ORF">ACFFVK_14080</name>
</gene>
<comment type="caution">
    <text evidence="1">The sequence shown here is derived from an EMBL/GenBank/DDBJ whole genome shotgun (WGS) entry which is preliminary data.</text>
</comment>
<dbReference type="EMBL" id="JBHMFE010000018">
    <property type="protein sequence ID" value="MFB9109712.1"/>
    <property type="molecule type" value="Genomic_DNA"/>
</dbReference>
<dbReference type="RefSeq" id="WP_223678492.1">
    <property type="nucleotide sequence ID" value="NZ_JBHMFE010000018.1"/>
</dbReference>
<name>A0ABV5HCU1_9FLAO</name>
<evidence type="ECO:0000313" key="2">
    <source>
        <dbReference type="Proteomes" id="UP001589562"/>
    </source>
</evidence>
<reference evidence="1 2" key="1">
    <citation type="submission" date="2024-09" db="EMBL/GenBank/DDBJ databases">
        <authorList>
            <person name="Sun Q."/>
            <person name="Mori K."/>
        </authorList>
    </citation>
    <scope>NUCLEOTIDE SEQUENCE [LARGE SCALE GENOMIC DNA]</scope>
    <source>
        <strain evidence="1 2">CECT 8365</strain>
    </source>
</reference>
<keyword evidence="2" id="KW-1185">Reference proteome</keyword>
<organism evidence="1 2">
    <name type="scientific">Flavobacterium gyeonganense</name>
    <dbReference type="NCBI Taxonomy" id="1310418"/>
    <lineage>
        <taxon>Bacteria</taxon>
        <taxon>Pseudomonadati</taxon>
        <taxon>Bacteroidota</taxon>
        <taxon>Flavobacteriia</taxon>
        <taxon>Flavobacteriales</taxon>
        <taxon>Flavobacteriaceae</taxon>
        <taxon>Flavobacterium</taxon>
    </lineage>
</organism>
<dbReference type="Proteomes" id="UP001589562">
    <property type="component" value="Unassembled WGS sequence"/>
</dbReference>